<accession>A0ACC1ABS5</accession>
<comment type="caution">
    <text evidence="1">The sequence shown here is derived from an EMBL/GenBank/DDBJ whole genome shotgun (WGS) entry which is preliminary data.</text>
</comment>
<organism evidence="1 2">
    <name type="scientific">Pistacia atlantica</name>
    <dbReference type="NCBI Taxonomy" id="434234"/>
    <lineage>
        <taxon>Eukaryota</taxon>
        <taxon>Viridiplantae</taxon>
        <taxon>Streptophyta</taxon>
        <taxon>Embryophyta</taxon>
        <taxon>Tracheophyta</taxon>
        <taxon>Spermatophyta</taxon>
        <taxon>Magnoliopsida</taxon>
        <taxon>eudicotyledons</taxon>
        <taxon>Gunneridae</taxon>
        <taxon>Pentapetalae</taxon>
        <taxon>rosids</taxon>
        <taxon>malvids</taxon>
        <taxon>Sapindales</taxon>
        <taxon>Anacardiaceae</taxon>
        <taxon>Pistacia</taxon>
    </lineage>
</organism>
<evidence type="ECO:0000313" key="2">
    <source>
        <dbReference type="Proteomes" id="UP001164250"/>
    </source>
</evidence>
<name>A0ACC1ABS5_9ROSI</name>
<dbReference type="Proteomes" id="UP001164250">
    <property type="component" value="Chromosome 11"/>
</dbReference>
<keyword evidence="2" id="KW-1185">Reference proteome</keyword>
<proteinExistence type="predicted"/>
<protein>
    <submittedName>
        <fullName evidence="1">Uncharacterized protein</fullName>
    </submittedName>
</protein>
<reference evidence="2" key="1">
    <citation type="journal article" date="2023" name="G3 (Bethesda)">
        <title>Genome assembly and association tests identify interacting loci associated with vigor, precocity, and sex in interspecific pistachio rootstocks.</title>
        <authorList>
            <person name="Palmer W."/>
            <person name="Jacygrad E."/>
            <person name="Sagayaradj S."/>
            <person name="Cavanaugh K."/>
            <person name="Han R."/>
            <person name="Bertier L."/>
            <person name="Beede B."/>
            <person name="Kafkas S."/>
            <person name="Golino D."/>
            <person name="Preece J."/>
            <person name="Michelmore R."/>
        </authorList>
    </citation>
    <scope>NUCLEOTIDE SEQUENCE [LARGE SCALE GENOMIC DNA]</scope>
</reference>
<sequence length="643" mass="73639">MFHTCFFFKGSLALFLDKPFLSYRMIMAYVKAKDALLSELDEDDVDIAMVSSDPENTNGQKSNVVHGVRGKRDESKSKKKLTKVGRRKKRTPSRKKAKGALISISKVEGDGVTDNVDTEMVPSDPVMNGKESIISVSVHDENNLTDDVASGTATSNRHGIIDNIDTGIAASRQRKLRKAGKKKMALKMNSKESNAVPGIQDKVEHLKELEVGDRNFEKNTNKEVTNEVDSRNEAKNKEKPEGNSKNKVSELRKTGRKKMALRGTNEVVAKKRLNPESSNKTRMKDNTTGMIFMCSSKTKEDCFHYNVFGLPANKRDMVLKIYEGMRLFLFDYDLKIMYGIYKAAGPGGYNIEPKAFQSAFPSQVRFTVLEDCLPLAEEKFKKIIKDNYYSTNKFDCQLTFKQVKNLCELFHVSSKGSKLKRLHESSRAEAPTFVDHLSKRPCRSWKNERAETQEFFYHGHRHVWEERHPASSKDQLYSVDPVEYRRELYASPVAHPPLPHSMHQPLASELPPLETDFYRRDQLRITILIEDSIMMSLSAMILTEDPSVKLEFNHRDTYRRSQHQDEFKHRGNYRRSGHQGEFKHHYKRSREHQLDHRPSSSATKPPKYSSPASRRPASKDHQTARLPADKRPGRSVLRSIVLK</sequence>
<evidence type="ECO:0000313" key="1">
    <source>
        <dbReference type="EMBL" id="KAJ0083737.1"/>
    </source>
</evidence>
<gene>
    <name evidence="1" type="ORF">Patl1_30936</name>
</gene>
<dbReference type="EMBL" id="CM047907">
    <property type="protein sequence ID" value="KAJ0083737.1"/>
    <property type="molecule type" value="Genomic_DNA"/>
</dbReference>